<dbReference type="PANTHER" id="PTHR38659:SF1">
    <property type="entry name" value="METAL DEPENDENT PHOSPHOHYDROLASE"/>
    <property type="match status" value="1"/>
</dbReference>
<evidence type="ECO:0000313" key="2">
    <source>
        <dbReference type="EMBL" id="OGD85275.1"/>
    </source>
</evidence>
<dbReference type="Proteomes" id="UP000176317">
    <property type="component" value="Unassembled WGS sequence"/>
</dbReference>
<evidence type="ECO:0000259" key="1">
    <source>
        <dbReference type="Pfam" id="PF01966"/>
    </source>
</evidence>
<sequence>MSTLFDYFSKQNKKPELSKEDWQVVGLLHDADYEATQKVLDKHTDKITEVLKNRGVNKLIIDAIRGHSNKAPRDTLMAKSVYICDELTGLIVACALVQPDKKLKSVKLESVLKKFKNKSFAAAVSREQIKLCEKELNIPLEKFISITLSAMQSKSTDFGL</sequence>
<accession>A0A1F5G0B6</accession>
<gene>
    <name evidence="2" type="ORF">A2164_01335</name>
</gene>
<dbReference type="PANTHER" id="PTHR38659">
    <property type="entry name" value="METAL-DEPENDENT PHOSPHOHYDROLASE"/>
    <property type="match status" value="1"/>
</dbReference>
<proteinExistence type="predicted"/>
<protein>
    <recommendedName>
        <fullName evidence="1">HD domain-containing protein</fullName>
    </recommendedName>
</protein>
<dbReference type="InterPro" id="IPR006674">
    <property type="entry name" value="HD_domain"/>
</dbReference>
<feature type="domain" description="HD" evidence="1">
    <location>
        <begin position="14"/>
        <end position="88"/>
    </location>
</feature>
<evidence type="ECO:0000313" key="3">
    <source>
        <dbReference type="Proteomes" id="UP000176317"/>
    </source>
</evidence>
<reference evidence="2 3" key="1">
    <citation type="journal article" date="2016" name="Nat. Commun.">
        <title>Thousands of microbial genomes shed light on interconnected biogeochemical processes in an aquifer system.</title>
        <authorList>
            <person name="Anantharaman K."/>
            <person name="Brown C.T."/>
            <person name="Hug L.A."/>
            <person name="Sharon I."/>
            <person name="Castelle C.J."/>
            <person name="Probst A.J."/>
            <person name="Thomas B.C."/>
            <person name="Singh A."/>
            <person name="Wilkins M.J."/>
            <person name="Karaoz U."/>
            <person name="Brodie E.L."/>
            <person name="Williams K.H."/>
            <person name="Hubbard S.S."/>
            <person name="Banfield J.F."/>
        </authorList>
    </citation>
    <scope>NUCLEOTIDE SEQUENCE [LARGE SCALE GENOMIC DNA]</scope>
</reference>
<name>A0A1F5G0B6_9BACT</name>
<dbReference type="AlphaFoldDB" id="A0A1F5G0B6"/>
<comment type="caution">
    <text evidence="2">The sequence shown here is derived from an EMBL/GenBank/DDBJ whole genome shotgun (WGS) entry which is preliminary data.</text>
</comment>
<dbReference type="Gene3D" id="1.10.3210.10">
    <property type="entry name" value="Hypothetical protein af1432"/>
    <property type="match status" value="1"/>
</dbReference>
<dbReference type="EMBL" id="MFAT01000073">
    <property type="protein sequence ID" value="OGD85275.1"/>
    <property type="molecule type" value="Genomic_DNA"/>
</dbReference>
<organism evidence="2 3">
    <name type="scientific">Candidatus Curtissbacteria bacterium RBG_13_35_7</name>
    <dbReference type="NCBI Taxonomy" id="1797705"/>
    <lineage>
        <taxon>Bacteria</taxon>
        <taxon>Candidatus Curtissiibacteriota</taxon>
    </lineage>
</organism>
<dbReference type="SUPFAM" id="SSF109604">
    <property type="entry name" value="HD-domain/PDEase-like"/>
    <property type="match status" value="1"/>
</dbReference>
<dbReference type="Pfam" id="PF01966">
    <property type="entry name" value="HD"/>
    <property type="match status" value="1"/>
</dbReference>